<proteinExistence type="predicted"/>
<keyword evidence="1" id="KW-0472">Membrane</keyword>
<evidence type="ECO:0000313" key="2">
    <source>
        <dbReference type="EMBL" id="TMQ71509.1"/>
    </source>
</evidence>
<feature type="transmembrane region" description="Helical" evidence="1">
    <location>
        <begin position="12"/>
        <end position="34"/>
    </location>
</feature>
<dbReference type="EMBL" id="VBPA01000121">
    <property type="protein sequence ID" value="TMQ71509.1"/>
    <property type="molecule type" value="Genomic_DNA"/>
</dbReference>
<gene>
    <name evidence="2" type="ORF">E6K80_05385</name>
</gene>
<sequence length="206" mass="21921">MSQESPTFDSKRLPWVVPPAFLPFWMAAIEWGWWRVFQDEGLSAGALAAAGLPSPTLVVAVATTGKLLGHVSEAAFYVLLWRARGTRLPFRRFFVWVVSASIADQFAFGLAAPYRSGGAPLWRVCLAGLHLATGTVFHESPVIRAGFGSLGLLTATRIAVTGAAQAQATGRSLAEGVGWTLLVWLVTRLAAMGGLDLLRGMSPLGG</sequence>
<feature type="transmembrane region" description="Helical" evidence="1">
    <location>
        <begin position="93"/>
        <end position="114"/>
    </location>
</feature>
<dbReference type="AlphaFoldDB" id="A0A538U741"/>
<dbReference type="Proteomes" id="UP000319836">
    <property type="component" value="Unassembled WGS sequence"/>
</dbReference>
<keyword evidence="1" id="KW-0812">Transmembrane</keyword>
<evidence type="ECO:0000256" key="1">
    <source>
        <dbReference type="SAM" id="Phobius"/>
    </source>
</evidence>
<organism evidence="2 3">
    <name type="scientific">Eiseniibacteriota bacterium</name>
    <dbReference type="NCBI Taxonomy" id="2212470"/>
    <lineage>
        <taxon>Bacteria</taxon>
        <taxon>Candidatus Eiseniibacteriota</taxon>
    </lineage>
</organism>
<protein>
    <submittedName>
        <fullName evidence="2">Uncharacterized protein</fullName>
    </submittedName>
</protein>
<accession>A0A538U741</accession>
<feature type="transmembrane region" description="Helical" evidence="1">
    <location>
        <begin position="145"/>
        <end position="164"/>
    </location>
</feature>
<comment type="caution">
    <text evidence="2">The sequence shown here is derived from an EMBL/GenBank/DDBJ whole genome shotgun (WGS) entry which is preliminary data.</text>
</comment>
<name>A0A538U741_UNCEI</name>
<feature type="transmembrane region" description="Helical" evidence="1">
    <location>
        <begin position="54"/>
        <end position="81"/>
    </location>
</feature>
<reference evidence="2 3" key="1">
    <citation type="journal article" date="2019" name="Nat. Microbiol.">
        <title>Mediterranean grassland soil C-N compound turnover is dependent on rainfall and depth, and is mediated by genomically divergent microorganisms.</title>
        <authorList>
            <person name="Diamond S."/>
            <person name="Andeer P.F."/>
            <person name="Li Z."/>
            <person name="Crits-Christoph A."/>
            <person name="Burstein D."/>
            <person name="Anantharaman K."/>
            <person name="Lane K.R."/>
            <person name="Thomas B.C."/>
            <person name="Pan C."/>
            <person name="Northen T.R."/>
            <person name="Banfield J.F."/>
        </authorList>
    </citation>
    <scope>NUCLEOTIDE SEQUENCE [LARGE SCALE GENOMIC DNA]</scope>
    <source>
        <strain evidence="2">WS_10</strain>
    </source>
</reference>
<evidence type="ECO:0000313" key="3">
    <source>
        <dbReference type="Proteomes" id="UP000319836"/>
    </source>
</evidence>
<keyword evidence="1" id="KW-1133">Transmembrane helix</keyword>
<feature type="transmembrane region" description="Helical" evidence="1">
    <location>
        <begin position="176"/>
        <end position="198"/>
    </location>
</feature>